<evidence type="ECO:0000256" key="1">
    <source>
        <dbReference type="SAM" id="MobiDB-lite"/>
    </source>
</evidence>
<dbReference type="InterPro" id="IPR053309">
    <property type="entry name" value="Balbiani_Body_Formation"/>
</dbReference>
<evidence type="ECO:0000313" key="3">
    <source>
        <dbReference type="Proteomes" id="UP001591681"/>
    </source>
</evidence>
<name>A0ABD1JE42_9TELE</name>
<gene>
    <name evidence="2" type="ORF">ACEWY4_018652</name>
</gene>
<feature type="region of interest" description="Disordered" evidence="1">
    <location>
        <begin position="1"/>
        <end position="49"/>
    </location>
</feature>
<comment type="caution">
    <text evidence="2">The sequence shown here is derived from an EMBL/GenBank/DDBJ whole genome shotgun (WGS) entry which is preliminary data.</text>
</comment>
<dbReference type="PANTHER" id="PTHR38654:SF1">
    <property type="entry name" value="BUCKY BALL"/>
    <property type="match status" value="1"/>
</dbReference>
<feature type="compositionally biased region" description="Pro residues" evidence="1">
    <location>
        <begin position="19"/>
        <end position="32"/>
    </location>
</feature>
<feature type="compositionally biased region" description="Polar residues" evidence="1">
    <location>
        <begin position="349"/>
        <end position="364"/>
    </location>
</feature>
<keyword evidence="3" id="KW-1185">Reference proteome</keyword>
<dbReference type="Proteomes" id="UP001591681">
    <property type="component" value="Unassembled WGS sequence"/>
</dbReference>
<dbReference type="AlphaFoldDB" id="A0ABD1JE42"/>
<dbReference type="EMBL" id="JBHFQA010000016">
    <property type="protein sequence ID" value="KAL2085332.1"/>
    <property type="molecule type" value="Genomic_DNA"/>
</dbReference>
<reference evidence="2 3" key="1">
    <citation type="submission" date="2024-09" db="EMBL/GenBank/DDBJ databases">
        <title>A chromosome-level genome assembly of Gray's grenadier anchovy, Coilia grayii.</title>
        <authorList>
            <person name="Fu Z."/>
        </authorList>
    </citation>
    <scope>NUCLEOTIDE SEQUENCE [LARGE SCALE GENOMIC DNA]</scope>
    <source>
        <strain evidence="2">G4</strain>
        <tissue evidence="2">Muscle</tissue>
    </source>
</reference>
<feature type="region of interest" description="Disordered" evidence="1">
    <location>
        <begin position="326"/>
        <end position="366"/>
    </location>
</feature>
<feature type="compositionally biased region" description="Polar residues" evidence="1">
    <location>
        <begin position="161"/>
        <end position="179"/>
    </location>
</feature>
<evidence type="ECO:0000313" key="2">
    <source>
        <dbReference type="EMBL" id="KAL2085332.1"/>
    </source>
</evidence>
<feature type="compositionally biased region" description="Polar residues" evidence="1">
    <location>
        <begin position="1"/>
        <end position="11"/>
    </location>
</feature>
<organism evidence="2 3">
    <name type="scientific">Coilia grayii</name>
    <name type="common">Gray's grenadier anchovy</name>
    <dbReference type="NCBI Taxonomy" id="363190"/>
    <lineage>
        <taxon>Eukaryota</taxon>
        <taxon>Metazoa</taxon>
        <taxon>Chordata</taxon>
        <taxon>Craniata</taxon>
        <taxon>Vertebrata</taxon>
        <taxon>Euteleostomi</taxon>
        <taxon>Actinopterygii</taxon>
        <taxon>Neopterygii</taxon>
        <taxon>Teleostei</taxon>
        <taxon>Clupei</taxon>
        <taxon>Clupeiformes</taxon>
        <taxon>Clupeoidei</taxon>
        <taxon>Engraulidae</taxon>
        <taxon>Coilinae</taxon>
        <taxon>Coilia</taxon>
    </lineage>
</organism>
<feature type="region of interest" description="Disordered" evidence="1">
    <location>
        <begin position="752"/>
        <end position="782"/>
    </location>
</feature>
<feature type="compositionally biased region" description="Acidic residues" evidence="1">
    <location>
        <begin position="654"/>
        <end position="663"/>
    </location>
</feature>
<sequence>MATPAQPTQAPSHPHPRHPGPGPGPAPGPGPYRGPHAEDPHQRPNRPFFYMQPPQPYLPYQWPVPYNPYCGFPSMGYGMVAMVPPLPPPPPPAHHPYVDAPSFIMPHTPLHLVDYRQMINSQMAPAVAYQARRFRYHTTHPRVMINSEVQTEPVEVKCLSPTRSSSDGGSNRPVNSESGRGTCCASMVSASTNTTLSGSPTEARMPDCSEPVVAAAPQQLTSSTPFVGAASPKTSVFQDHVLFQAEEVRIQCNGMVADFQVAHRDEMAVQDLLPQLQPEKLEEGDVGDPAVDEASAAAAAAAAAVSSENSCLPPCPDILLMGASPSAGNGESLPPALEGSADEEKAGSPNASVATATSADQAENVTADHGASTVVCADSKMVSQDKPGGELEMVDHDLFSSKNSQCKVLRLPFDLHFGEVQHLEASVWSVESLMPYVPNRDWLLQNGLTTHIEEPMSPAIAAEADCLQEHQEPVVAAEPDPRDSMAYHLPSASWLSDFGNVCLYHKLQPNIQQQQQQLCHHGKNVKAGQHVSQSSESVSMRCVEERGRRRQRTGVASDLSDNDCQPVSPGREGLLSPCSRHRQCVCGRSITKRGGSAATSPTPSMKRLRPPPNSQQRDPAKSPGHGMCKCVPGSNRAKSFTKGSGSDVPGRLNDEEDTTEGEASENSLGSLTGVKRASAHKLLHAGRHSDKCLMAQRPKLREQNCSCDVPRCGHVLSWDRGGSGHGQQNDPGWERGFPLGYHSEEGVPRRSLVFDSVPVKGPKNLNKPSSQSQGSHRKISRC</sequence>
<dbReference type="PANTHER" id="PTHR38654">
    <property type="entry name" value="BUCKY BALL-RELATED"/>
    <property type="match status" value="1"/>
</dbReference>
<feature type="region of interest" description="Disordered" evidence="1">
    <location>
        <begin position="159"/>
        <end position="183"/>
    </location>
</feature>
<protein>
    <submittedName>
        <fullName evidence="2">Uncharacterized protein</fullName>
    </submittedName>
</protein>
<accession>A0ABD1JE42</accession>
<feature type="region of interest" description="Disordered" evidence="1">
    <location>
        <begin position="591"/>
        <end position="672"/>
    </location>
</feature>
<feature type="region of interest" description="Disordered" evidence="1">
    <location>
        <begin position="526"/>
        <end position="575"/>
    </location>
</feature>
<proteinExistence type="predicted"/>